<dbReference type="RefSeq" id="WP_179518910.1">
    <property type="nucleotide sequence ID" value="NZ_JACCAC010000001.1"/>
</dbReference>
<keyword evidence="1" id="KW-0472">Membrane</keyword>
<keyword evidence="3" id="KW-1185">Reference proteome</keyword>
<organism evidence="2 3">
    <name type="scientific">Nocardioides perillae</name>
    <dbReference type="NCBI Taxonomy" id="1119534"/>
    <lineage>
        <taxon>Bacteria</taxon>
        <taxon>Bacillati</taxon>
        <taxon>Actinomycetota</taxon>
        <taxon>Actinomycetes</taxon>
        <taxon>Propionibacteriales</taxon>
        <taxon>Nocardioidaceae</taxon>
        <taxon>Nocardioides</taxon>
    </lineage>
</organism>
<feature type="transmembrane region" description="Helical" evidence="1">
    <location>
        <begin position="35"/>
        <end position="52"/>
    </location>
</feature>
<name>A0A7Y9ULP6_9ACTN</name>
<protein>
    <submittedName>
        <fullName evidence="2">Uncharacterized protein</fullName>
    </submittedName>
</protein>
<feature type="transmembrane region" description="Helical" evidence="1">
    <location>
        <begin position="89"/>
        <end position="110"/>
    </location>
</feature>
<evidence type="ECO:0000256" key="1">
    <source>
        <dbReference type="SAM" id="Phobius"/>
    </source>
</evidence>
<gene>
    <name evidence="2" type="ORF">BJ989_003002</name>
</gene>
<dbReference type="Proteomes" id="UP000544110">
    <property type="component" value="Unassembled WGS sequence"/>
</dbReference>
<keyword evidence="1" id="KW-0812">Transmembrane</keyword>
<reference evidence="2 3" key="1">
    <citation type="submission" date="2020-07" db="EMBL/GenBank/DDBJ databases">
        <title>Sequencing the genomes of 1000 actinobacteria strains.</title>
        <authorList>
            <person name="Klenk H.-P."/>
        </authorList>
    </citation>
    <scope>NUCLEOTIDE SEQUENCE [LARGE SCALE GENOMIC DNA]</scope>
    <source>
        <strain evidence="2 3">DSM 24552</strain>
    </source>
</reference>
<sequence length="124" mass="12178">MSGPVAPARAAGTALGLVLLGVGTGIATLAVHSRAWGLPLAVLATLAALLAVRPGLATRLPLALGWVLPVALAFVGRPEGDFVLVNGPAGYAVLLLAAVVLAVALGTLGAGRGRAISERPHPAT</sequence>
<dbReference type="EMBL" id="JACCAC010000001">
    <property type="protein sequence ID" value="NYG56698.1"/>
    <property type="molecule type" value="Genomic_DNA"/>
</dbReference>
<proteinExistence type="predicted"/>
<keyword evidence="1" id="KW-1133">Transmembrane helix</keyword>
<evidence type="ECO:0000313" key="2">
    <source>
        <dbReference type="EMBL" id="NYG56698.1"/>
    </source>
</evidence>
<comment type="caution">
    <text evidence="2">The sequence shown here is derived from an EMBL/GenBank/DDBJ whole genome shotgun (WGS) entry which is preliminary data.</text>
</comment>
<dbReference type="AlphaFoldDB" id="A0A7Y9ULP6"/>
<evidence type="ECO:0000313" key="3">
    <source>
        <dbReference type="Proteomes" id="UP000544110"/>
    </source>
</evidence>
<accession>A0A7Y9ULP6</accession>